<organism evidence="10 11">
    <name type="scientific">Vitis vinifera</name>
    <name type="common">Grape</name>
    <dbReference type="NCBI Taxonomy" id="29760"/>
    <lineage>
        <taxon>Eukaryota</taxon>
        <taxon>Viridiplantae</taxon>
        <taxon>Streptophyta</taxon>
        <taxon>Embryophyta</taxon>
        <taxon>Tracheophyta</taxon>
        <taxon>Spermatophyta</taxon>
        <taxon>Magnoliopsida</taxon>
        <taxon>eudicotyledons</taxon>
        <taxon>Gunneridae</taxon>
        <taxon>Pentapetalae</taxon>
        <taxon>rosids</taxon>
        <taxon>Vitales</taxon>
        <taxon>Vitaceae</taxon>
        <taxon>Viteae</taxon>
        <taxon>Vitis</taxon>
    </lineage>
</organism>
<sequence>MLEHLKDRLPGLIEECKSMRKLKQIHSQIITSPHLPKAHNHFLITRLLFVCAISDWGSLSYATDVFRLIQNPSLSVYNIMIRAYACKDNGVDEIGLWQPIILYKQMLCSGIAPNYLTFPFLVKECTKRDGGGLGLSVHGQIIKFGFHGDLFVQNSLISFYSACGFLSTARILFDEMSNRDVVSWNALITGYLRSGEIDSALGLFRKMEERNVITWNSTITGLVQGGRPKEAVEYFFEMQVMSNDTVRPDKITIASVLSACASLGAIDHGKWVHSYLKRSGLECDMVIGTALVDMYGKCGCVESAIEVFRKMPKKDILAWTAMISAFALHGLGKEAFDLLEEMETLGVRPNHVTFVGLLLACAHSGLVEKGRLCFDLMRCVYLIEPQVHHYACMVDLLSRAGLFEEAEGLIRCMPMQPDVFVWGALLGGCQMHGNVELGKKVAQYLIDLDPSNHAFYVILCDLYAKARKFDDLKRVRALMKERGIKKAVPGCSMIEICGVVYEFSVTGSPEVVMGEVEWVLNGLNNVMKMEGGMHDLCTLHYLQGPEMHVKIKDTHILSAQENMRVGEGGAFNKTTKFLFVYIREVMSKDQRPPVAGPVFSQLIHFSKLFDYQASLAQKYITYRMILPSHSEIYTADPVNVEYILKTNFINYGKGEYHCDIMKDLFGDGIFAVDGEKWRHQRKLASYEFSTKVLRDFSTSVFQDNAAKLVLKVSMVAAAKQMMDLQDMLMKSTLDSIFKVGFGVDLNSLSGSDVFGNQFIKAFDDSNVIVYWRYVDLLWRIKRFLNLGLEAALKHNIKVIDSFIFELIRCKREQMKNKELDRGKEDILSRFLLESKKDPKKMNDRYLRDIILSFVIAGKDTSADTLTWFFYLLCKHPLVQEKVVLEVREATKAQINIPADEFAKKITEKSLDKMQYLHAALTETLRLYPAVPMDGKHSEEDDILPDGFKVKKGDGMCYMAYAMGRMRCIWGEDAGEFRPERWLENGVFQPESPFKFTAFQAGPRICLGKEFAYRQLKILAAVLVYFFKFKLVDERKEARYRTMFTLHMDQGLHLYAFPRL</sequence>
<proteinExistence type="inferred from homology"/>
<dbReference type="PROSITE" id="PS51375">
    <property type="entry name" value="PPR"/>
    <property type="match status" value="3"/>
</dbReference>
<dbReference type="Pfam" id="PF20431">
    <property type="entry name" value="E_motif"/>
    <property type="match status" value="1"/>
</dbReference>
<keyword evidence="3" id="KW-0349">Heme</keyword>
<evidence type="ECO:0000256" key="9">
    <source>
        <dbReference type="PROSITE-ProRule" id="PRU00708"/>
    </source>
</evidence>
<dbReference type="InterPro" id="IPR011990">
    <property type="entry name" value="TPR-like_helical_dom_sf"/>
</dbReference>
<comment type="cofactor">
    <cofactor evidence="1">
        <name>heme</name>
        <dbReference type="ChEBI" id="CHEBI:30413"/>
    </cofactor>
</comment>
<dbReference type="InterPro" id="IPR002885">
    <property type="entry name" value="PPR_rpt"/>
</dbReference>
<evidence type="ECO:0008006" key="12">
    <source>
        <dbReference type="Google" id="ProtNLM"/>
    </source>
</evidence>
<dbReference type="Pfam" id="PF00067">
    <property type="entry name" value="p450"/>
    <property type="match status" value="1"/>
</dbReference>
<dbReference type="EMBL" id="CP126663">
    <property type="protein sequence ID" value="WKA07014.1"/>
    <property type="molecule type" value="Genomic_DNA"/>
</dbReference>
<dbReference type="InterPro" id="IPR002401">
    <property type="entry name" value="Cyt_P450_E_grp-I"/>
</dbReference>
<evidence type="ECO:0000313" key="11">
    <source>
        <dbReference type="Proteomes" id="UP001227230"/>
    </source>
</evidence>
<keyword evidence="11" id="KW-1185">Reference proteome</keyword>
<evidence type="ECO:0000256" key="1">
    <source>
        <dbReference type="ARBA" id="ARBA00001971"/>
    </source>
</evidence>
<dbReference type="PRINTS" id="PR00385">
    <property type="entry name" value="P450"/>
</dbReference>
<dbReference type="Gene3D" id="1.25.40.10">
    <property type="entry name" value="Tetratricopeptide repeat domain"/>
    <property type="match status" value="3"/>
</dbReference>
<dbReference type="CDD" id="cd11064">
    <property type="entry name" value="CYP86A"/>
    <property type="match status" value="1"/>
</dbReference>
<dbReference type="Proteomes" id="UP001227230">
    <property type="component" value="Chromosome 16"/>
</dbReference>
<evidence type="ECO:0000313" key="10">
    <source>
        <dbReference type="EMBL" id="WKA07014.1"/>
    </source>
</evidence>
<dbReference type="PANTHER" id="PTHR24296">
    <property type="entry name" value="CYTOCHROME P450"/>
    <property type="match status" value="1"/>
</dbReference>
<evidence type="ECO:0000256" key="7">
    <source>
        <dbReference type="ARBA" id="ARBA00023004"/>
    </source>
</evidence>
<dbReference type="Gene3D" id="1.10.630.10">
    <property type="entry name" value="Cytochrome P450"/>
    <property type="match status" value="1"/>
</dbReference>
<feature type="repeat" description="PPR" evidence="9">
    <location>
        <begin position="180"/>
        <end position="214"/>
    </location>
</feature>
<accession>A0ABY9DJ00</accession>
<keyword evidence="6" id="KW-0560">Oxidoreductase</keyword>
<evidence type="ECO:0000256" key="3">
    <source>
        <dbReference type="ARBA" id="ARBA00022617"/>
    </source>
</evidence>
<gene>
    <name evidence="10" type="ORF">VitviT2T_024885</name>
</gene>
<name>A0ABY9DJ00_VITVI</name>
<evidence type="ECO:0000256" key="5">
    <source>
        <dbReference type="ARBA" id="ARBA00022737"/>
    </source>
</evidence>
<keyword evidence="7" id="KW-0408">Iron</keyword>
<dbReference type="InterPro" id="IPR001128">
    <property type="entry name" value="Cyt_P450"/>
</dbReference>
<dbReference type="Pfam" id="PF13041">
    <property type="entry name" value="PPR_2"/>
    <property type="match status" value="2"/>
</dbReference>
<evidence type="ECO:0000256" key="8">
    <source>
        <dbReference type="ARBA" id="ARBA00023033"/>
    </source>
</evidence>
<feature type="repeat" description="PPR" evidence="9">
    <location>
        <begin position="315"/>
        <end position="349"/>
    </location>
</feature>
<keyword evidence="5" id="KW-0677">Repeat</keyword>
<dbReference type="InterPro" id="IPR046848">
    <property type="entry name" value="E_motif"/>
</dbReference>
<dbReference type="SUPFAM" id="SSF48264">
    <property type="entry name" value="Cytochrome P450"/>
    <property type="match status" value="1"/>
</dbReference>
<evidence type="ECO:0000256" key="4">
    <source>
        <dbReference type="ARBA" id="ARBA00022723"/>
    </source>
</evidence>
<keyword evidence="4" id="KW-0479">Metal-binding</keyword>
<dbReference type="InterPro" id="IPR036396">
    <property type="entry name" value="Cyt_P450_sf"/>
</dbReference>
<evidence type="ECO:0000256" key="2">
    <source>
        <dbReference type="ARBA" id="ARBA00010617"/>
    </source>
</evidence>
<feature type="repeat" description="PPR" evidence="9">
    <location>
        <begin position="284"/>
        <end position="314"/>
    </location>
</feature>
<dbReference type="PRINTS" id="PR00463">
    <property type="entry name" value="EP450I"/>
</dbReference>
<comment type="similarity">
    <text evidence="2">Belongs to the cytochrome P450 family.</text>
</comment>
<protein>
    <recommendedName>
        <fullName evidence="12">Cytochrome P450 704C1</fullName>
    </recommendedName>
</protein>
<dbReference type="Pfam" id="PF01535">
    <property type="entry name" value="PPR"/>
    <property type="match status" value="2"/>
</dbReference>
<keyword evidence="8" id="KW-0503">Monooxygenase</keyword>
<reference evidence="10 11" key="1">
    <citation type="journal article" date="2023" name="Hortic Res">
        <title>The complete reference genome for grapevine (Vitis vinifera L.) genetics and breeding.</title>
        <authorList>
            <person name="Shi X."/>
            <person name="Cao S."/>
            <person name="Wang X."/>
            <person name="Huang S."/>
            <person name="Wang Y."/>
            <person name="Liu Z."/>
            <person name="Liu W."/>
            <person name="Leng X."/>
            <person name="Peng Y."/>
            <person name="Wang N."/>
            <person name="Wang Y."/>
            <person name="Ma Z."/>
            <person name="Xu X."/>
            <person name="Zhang F."/>
            <person name="Xue H."/>
            <person name="Zhong H."/>
            <person name="Wang Y."/>
            <person name="Zhang K."/>
            <person name="Velt A."/>
            <person name="Avia K."/>
            <person name="Holtgrawe D."/>
            <person name="Grimplet J."/>
            <person name="Matus J.T."/>
            <person name="Ware D."/>
            <person name="Wu X."/>
            <person name="Wang H."/>
            <person name="Liu C."/>
            <person name="Fang Y."/>
            <person name="Rustenholz C."/>
            <person name="Cheng Z."/>
            <person name="Xiao H."/>
            <person name="Zhou Y."/>
        </authorList>
    </citation>
    <scope>NUCLEOTIDE SEQUENCE [LARGE SCALE GENOMIC DNA]</scope>
    <source>
        <strain evidence="11">cv. Pinot noir / PN40024</strain>
        <tissue evidence="10">Leaf</tissue>
    </source>
</reference>
<dbReference type="NCBIfam" id="TIGR00756">
    <property type="entry name" value="PPR"/>
    <property type="match status" value="4"/>
</dbReference>
<evidence type="ECO:0000256" key="6">
    <source>
        <dbReference type="ARBA" id="ARBA00023002"/>
    </source>
</evidence>